<dbReference type="Proteomes" id="UP000280296">
    <property type="component" value="Unassembled WGS sequence"/>
</dbReference>
<dbReference type="InterPro" id="IPR001173">
    <property type="entry name" value="Glyco_trans_2-like"/>
</dbReference>
<dbReference type="EMBL" id="RYZH01000052">
    <property type="protein sequence ID" value="RUL84188.1"/>
    <property type="molecule type" value="Genomic_DNA"/>
</dbReference>
<dbReference type="GO" id="GO:0016740">
    <property type="term" value="F:transferase activity"/>
    <property type="evidence" value="ECO:0007669"/>
    <property type="project" value="UniProtKB-KW"/>
</dbReference>
<feature type="domain" description="Glycosyltransferase 2-like" evidence="3">
    <location>
        <begin position="94"/>
        <end position="257"/>
    </location>
</feature>
<feature type="transmembrane region" description="Helical" evidence="2">
    <location>
        <begin position="267"/>
        <end position="286"/>
    </location>
</feature>
<feature type="region of interest" description="Disordered" evidence="1">
    <location>
        <begin position="325"/>
        <end position="345"/>
    </location>
</feature>
<dbReference type="PANTHER" id="PTHR43179:SF7">
    <property type="entry name" value="RHAMNOSYLTRANSFERASE WBBL"/>
    <property type="match status" value="1"/>
</dbReference>
<dbReference type="RefSeq" id="WP_126727407.1">
    <property type="nucleotide sequence ID" value="NZ_RYZH01000052.1"/>
</dbReference>
<dbReference type="PANTHER" id="PTHR43179">
    <property type="entry name" value="RHAMNOSYLTRANSFERASE WBBL"/>
    <property type="match status" value="1"/>
</dbReference>
<evidence type="ECO:0000256" key="1">
    <source>
        <dbReference type="SAM" id="MobiDB-lite"/>
    </source>
</evidence>
<comment type="caution">
    <text evidence="4">The sequence shown here is derived from an EMBL/GenBank/DDBJ whole genome shotgun (WGS) entry which is preliminary data.</text>
</comment>
<dbReference type="AlphaFoldDB" id="A0A432MER9"/>
<evidence type="ECO:0000256" key="2">
    <source>
        <dbReference type="SAM" id="Phobius"/>
    </source>
</evidence>
<organism evidence="4 5">
    <name type="scientific">Tautonia sociabilis</name>
    <dbReference type="NCBI Taxonomy" id="2080755"/>
    <lineage>
        <taxon>Bacteria</taxon>
        <taxon>Pseudomonadati</taxon>
        <taxon>Planctomycetota</taxon>
        <taxon>Planctomycetia</taxon>
        <taxon>Isosphaerales</taxon>
        <taxon>Isosphaeraceae</taxon>
        <taxon>Tautonia</taxon>
    </lineage>
</organism>
<dbReference type="OrthoDB" id="9771846at2"/>
<accession>A0A432MER9</accession>
<evidence type="ECO:0000313" key="4">
    <source>
        <dbReference type="EMBL" id="RUL84188.1"/>
    </source>
</evidence>
<proteinExistence type="predicted"/>
<gene>
    <name evidence="4" type="ORF">TsocGM_20915</name>
</gene>
<dbReference type="Pfam" id="PF13632">
    <property type="entry name" value="Glyco_trans_2_3"/>
    <property type="match status" value="1"/>
</dbReference>
<dbReference type="SUPFAM" id="SSF53448">
    <property type="entry name" value="Nucleotide-diphospho-sugar transferases"/>
    <property type="match status" value="1"/>
</dbReference>
<name>A0A432MER9_9BACT</name>
<dbReference type="CDD" id="cd04186">
    <property type="entry name" value="GT_2_like_c"/>
    <property type="match status" value="1"/>
</dbReference>
<keyword evidence="2" id="KW-0472">Membrane</keyword>
<keyword evidence="4" id="KW-0808">Transferase</keyword>
<dbReference type="InterPro" id="IPR029044">
    <property type="entry name" value="Nucleotide-diphossugar_trans"/>
</dbReference>
<keyword evidence="2" id="KW-1133">Transmembrane helix</keyword>
<evidence type="ECO:0000259" key="3">
    <source>
        <dbReference type="Pfam" id="PF13632"/>
    </source>
</evidence>
<reference evidence="4 5" key="1">
    <citation type="submission" date="2018-12" db="EMBL/GenBank/DDBJ databases">
        <authorList>
            <person name="Toschakov S.V."/>
        </authorList>
    </citation>
    <scope>NUCLEOTIDE SEQUENCE [LARGE SCALE GENOMIC DNA]</scope>
    <source>
        <strain evidence="4 5">GM2012</strain>
    </source>
</reference>
<protein>
    <submittedName>
        <fullName evidence="4">Glycosyltransferase family 2 protein</fullName>
    </submittedName>
</protein>
<sequence length="345" mass="37699">MKLLVAIACYKVVDLTIDCLRSLAAEIPNIPGAKVAVCENGTGGDAADRLRRAIAENGWGSWVELTVIYPNRGFTGGTNVLLREAMASDDPPEYVLLLNADTIVKPGAVQALIDFMDRHPRAGIAGSQLLSLEGEIQASPFRFMGIVSEFDRGLRLGIVSKLLSPWALVPPPPAEDVKADWICPASALFRTSMLEEIGLLDEGLFTYFDDIDICLRAKRAGWECWFVPGSKVVHLEGSSTGVATGGPPRRRPAYWYQARRRFFLKSYGPVYTALADAAFISGFALWRLRRWIQRKPDTDPRHMLADSIRHSVFCTGFQVREVPNPALAGAPTPPPEVASSSSVSG</sequence>
<keyword evidence="2" id="KW-0812">Transmembrane</keyword>
<evidence type="ECO:0000313" key="5">
    <source>
        <dbReference type="Proteomes" id="UP000280296"/>
    </source>
</evidence>
<keyword evidence="5" id="KW-1185">Reference proteome</keyword>
<reference evidence="4 5" key="2">
    <citation type="submission" date="2019-01" db="EMBL/GenBank/DDBJ databases">
        <title>Tautonia sociabilis, a novel thermotolerant planctomycete of Isosphaeraceae family, isolated from a 4000 m deep subterranean habitat.</title>
        <authorList>
            <person name="Kovaleva O.L."/>
            <person name="Elcheninov A.G."/>
            <person name="Van Heerden E."/>
            <person name="Toshchakov S.V."/>
            <person name="Novikov A."/>
            <person name="Bonch-Osmolovskaya E.A."/>
            <person name="Kublanov I.V."/>
        </authorList>
    </citation>
    <scope>NUCLEOTIDE SEQUENCE [LARGE SCALE GENOMIC DNA]</scope>
    <source>
        <strain evidence="4 5">GM2012</strain>
    </source>
</reference>
<dbReference type="Gene3D" id="3.90.550.10">
    <property type="entry name" value="Spore Coat Polysaccharide Biosynthesis Protein SpsA, Chain A"/>
    <property type="match status" value="1"/>
</dbReference>